<gene>
    <name evidence="1" type="ORF">AB1Y20_019112</name>
</gene>
<dbReference type="EMBL" id="JBGBPQ010000005">
    <property type="protein sequence ID" value="KAL1524204.1"/>
    <property type="molecule type" value="Genomic_DNA"/>
</dbReference>
<sequence>MLPQGERDKTQVKVEPKDVAITWFPRSAASFSDTEVLYLAFLFIRHSPLRPSEQMCWARMVATLFRQEGNKELKAPLDWKADMDGQIMKPILDAYWRSGRPGSEYDVIGKTIQAWEGLSVSAQSRRVSAAPTT</sequence>
<organism evidence="1 2">
    <name type="scientific">Prymnesium parvum</name>
    <name type="common">Toxic golden alga</name>
    <dbReference type="NCBI Taxonomy" id="97485"/>
    <lineage>
        <taxon>Eukaryota</taxon>
        <taxon>Haptista</taxon>
        <taxon>Haptophyta</taxon>
        <taxon>Prymnesiophyceae</taxon>
        <taxon>Prymnesiales</taxon>
        <taxon>Prymnesiaceae</taxon>
        <taxon>Prymnesium</taxon>
    </lineage>
</organism>
<name>A0AB34JQH2_PRYPA</name>
<keyword evidence="2" id="KW-1185">Reference proteome</keyword>
<reference evidence="1 2" key="1">
    <citation type="journal article" date="2024" name="Science">
        <title>Giant polyketide synthase enzymes in the biosynthesis of giant marine polyether toxins.</title>
        <authorList>
            <person name="Fallon T.R."/>
            <person name="Shende V.V."/>
            <person name="Wierzbicki I.H."/>
            <person name="Pendleton A.L."/>
            <person name="Watervoot N.F."/>
            <person name="Auber R.P."/>
            <person name="Gonzalez D.J."/>
            <person name="Wisecaver J.H."/>
            <person name="Moore B.S."/>
        </authorList>
    </citation>
    <scope>NUCLEOTIDE SEQUENCE [LARGE SCALE GENOMIC DNA]</scope>
    <source>
        <strain evidence="1 2">12B1</strain>
    </source>
</reference>
<evidence type="ECO:0000313" key="1">
    <source>
        <dbReference type="EMBL" id="KAL1524204.1"/>
    </source>
</evidence>
<protein>
    <submittedName>
        <fullName evidence="1">Uncharacterized protein</fullName>
    </submittedName>
</protein>
<dbReference type="Proteomes" id="UP001515480">
    <property type="component" value="Unassembled WGS sequence"/>
</dbReference>
<comment type="caution">
    <text evidence="1">The sequence shown here is derived from an EMBL/GenBank/DDBJ whole genome shotgun (WGS) entry which is preliminary data.</text>
</comment>
<dbReference type="AlphaFoldDB" id="A0AB34JQH2"/>
<proteinExistence type="predicted"/>
<evidence type="ECO:0000313" key="2">
    <source>
        <dbReference type="Proteomes" id="UP001515480"/>
    </source>
</evidence>
<accession>A0AB34JQH2</accession>